<dbReference type="GeneID" id="34685259"/>
<dbReference type="GO" id="GO:0051011">
    <property type="term" value="F:microtubule minus-end binding"/>
    <property type="evidence" value="ECO:0007669"/>
    <property type="project" value="TreeGrafter"/>
</dbReference>
<dbReference type="GO" id="GO:0000922">
    <property type="term" value="C:spindle pole"/>
    <property type="evidence" value="ECO:0007669"/>
    <property type="project" value="InterPro"/>
</dbReference>
<feature type="domain" description="Gamma tubulin complex component C-terminal" evidence="6">
    <location>
        <begin position="474"/>
        <end position="785"/>
    </location>
</feature>
<dbReference type="PANTHER" id="PTHR19302">
    <property type="entry name" value="GAMMA TUBULIN COMPLEX PROTEIN"/>
    <property type="match status" value="1"/>
</dbReference>
<dbReference type="GO" id="GO:0008275">
    <property type="term" value="C:gamma-tubulin small complex"/>
    <property type="evidence" value="ECO:0007669"/>
    <property type="project" value="EnsemblFungi"/>
</dbReference>
<dbReference type="GO" id="GO:0005874">
    <property type="term" value="C:microtubule"/>
    <property type="evidence" value="ECO:0007669"/>
    <property type="project" value="UniProtKB-KW"/>
</dbReference>
<dbReference type="GO" id="GO:0031122">
    <property type="term" value="P:cytoplasmic microtubule organization"/>
    <property type="evidence" value="ECO:0007669"/>
    <property type="project" value="TreeGrafter"/>
</dbReference>
<dbReference type="RefSeq" id="XP_022628049.1">
    <property type="nucleotide sequence ID" value="XM_022772600.1"/>
</dbReference>
<sequence>MNLRTDLLLIVDGLVGSCLPEPLVKAMDDEINRIFASQPVSLESIGRLVNKYKSRSVPSPDSQSRWQKLESLLQLVATSPNQEEALTYLRLARTMMTASSQQLQPVLLPHKSSGLLLNSNTLEDHDNMMTPVRDPNYSPGYAESFENIDRYSDRRSMISSNYGRMHSDRTTTLSNLSDPYFSNLAKEHDMLKSMFYTLLATTSSLFTLDNSGIHIPENVLNGESGMLRVLFEAGLLYNFLEKQVQAHKNNFQALSPLKTALLTWVDQKLHDYMVAVNNMSNKSHINSLKGLYVEIEDWIMELRIYHSLLVQMQELRGDSLLSHVYDLRNHGNPMVKRVAESLYSSLALLYYDYLTNWLLAGQADSHQEFFVEQLQPIERNQILFKLDVDRIPTFIPVATADEIFVIGKTFLFLEKECSEFQWVNACNQKYTQIYQALRTGAISTQFCSAVTSHYTEVTAYCRKVLDTKYQFPDVLRMLKDVLLMGKGDFVERMISNSAEFLQESSSTLPGFKLTRCLQDSIKQCSLKFMLGTARSRELVDGIDARVLELGHGSVGWDVFTLDYLAQKPLLTVFESSRSGGRKEYLRMFNFLWRIKKNNYFLQEQWSRNNTLLRDFRRLGQGKPFVRDVMRKISKVNVLKFNVQHLNRKIENFCLLSIVEKNYTKLHSKIRTDNASSGTLRTTYTKGGIKVAEGILKPRDSFLKQAGFEFGTGSRSFSHTLDDLRDIHDEYLHNIVSHKILDSASADSKRGAYSNQFYPSSLIILLTDVFEFTSQYSEFNDIIHDLLLRLSLHSNGEVSKLLGRLNKLLSKIVAHYKWTQKTSYYFIKDLKSDGNTELLNLSKILR</sequence>
<organism evidence="8 9">
    <name type="scientific">Lachancea lanzarotensis</name>
    <dbReference type="NCBI Taxonomy" id="1245769"/>
    <lineage>
        <taxon>Eukaryota</taxon>
        <taxon>Fungi</taxon>
        <taxon>Dikarya</taxon>
        <taxon>Ascomycota</taxon>
        <taxon>Saccharomycotina</taxon>
        <taxon>Saccharomycetes</taxon>
        <taxon>Saccharomycetales</taxon>
        <taxon>Saccharomycetaceae</taxon>
        <taxon>Lachancea</taxon>
    </lineage>
</organism>
<dbReference type="PANTHER" id="PTHR19302:SF33">
    <property type="entry name" value="GAMMA-TUBULIN COMPLEX COMPONENT 5"/>
    <property type="match status" value="1"/>
</dbReference>
<dbReference type="EMBL" id="LN736363">
    <property type="protein sequence ID" value="CEP61817.1"/>
    <property type="molecule type" value="Genomic_DNA"/>
</dbReference>
<evidence type="ECO:0000259" key="6">
    <source>
        <dbReference type="Pfam" id="PF04130"/>
    </source>
</evidence>
<dbReference type="GO" id="GO:0051321">
    <property type="term" value="P:meiotic cell cycle"/>
    <property type="evidence" value="ECO:0007669"/>
    <property type="project" value="TreeGrafter"/>
</dbReference>
<proteinExistence type="inferred from homology"/>
<keyword evidence="2 5" id="KW-0963">Cytoplasm</keyword>
<dbReference type="STRING" id="1245769.A0A0C7N8Q7"/>
<gene>
    <name evidence="8" type="ORF">LALA0_S04e01376g</name>
</gene>
<reference evidence="8 9" key="1">
    <citation type="submission" date="2014-12" db="EMBL/GenBank/DDBJ databases">
        <authorList>
            <person name="Neuveglise Cecile"/>
        </authorList>
    </citation>
    <scope>NUCLEOTIDE SEQUENCE [LARGE SCALE GENOMIC DNA]</scope>
    <source>
        <strain evidence="8 9">CBS 12615</strain>
    </source>
</reference>
<evidence type="ECO:0000256" key="5">
    <source>
        <dbReference type="RuleBase" id="RU363050"/>
    </source>
</evidence>
<dbReference type="GO" id="GO:0005824">
    <property type="term" value="C:outer plaque of spindle pole body"/>
    <property type="evidence" value="ECO:0007669"/>
    <property type="project" value="EnsemblFungi"/>
</dbReference>
<dbReference type="GO" id="GO:0051225">
    <property type="term" value="P:spindle assembly"/>
    <property type="evidence" value="ECO:0007669"/>
    <property type="project" value="TreeGrafter"/>
</dbReference>
<accession>A0A0C7N8Q7</accession>
<keyword evidence="9" id="KW-1185">Reference proteome</keyword>
<dbReference type="Pfam" id="PF04130">
    <property type="entry name" value="GCP_C_terminal"/>
    <property type="match status" value="1"/>
</dbReference>
<dbReference type="Pfam" id="PF17681">
    <property type="entry name" value="GCP_N_terminal"/>
    <property type="match status" value="1"/>
</dbReference>
<dbReference type="InterPro" id="IPR040457">
    <property type="entry name" value="GCP_C"/>
</dbReference>
<dbReference type="Gene3D" id="1.20.120.1900">
    <property type="entry name" value="Gamma-tubulin complex, C-terminal domain"/>
    <property type="match status" value="1"/>
</dbReference>
<evidence type="ECO:0000313" key="8">
    <source>
        <dbReference type="EMBL" id="CEP61817.1"/>
    </source>
</evidence>
<comment type="subcellular location">
    <subcellularLocation>
        <location evidence="5">Cytoplasm</location>
        <location evidence="5">Cytoskeleton</location>
        <location evidence="5">Microtubule organizing center</location>
    </subcellularLocation>
</comment>
<dbReference type="InterPro" id="IPR041470">
    <property type="entry name" value="GCP_N"/>
</dbReference>
<dbReference type="OrthoDB" id="5860513at2759"/>
<keyword evidence="3 5" id="KW-0493">Microtubule</keyword>
<dbReference type="HOGENOM" id="CLU_333507_0_0_1"/>
<dbReference type="AlphaFoldDB" id="A0A0C7N8Q7"/>
<name>A0A0C7N8Q7_9SACH</name>
<comment type="similarity">
    <text evidence="1 5">Belongs to the TUBGCP family.</text>
</comment>
<evidence type="ECO:0000259" key="7">
    <source>
        <dbReference type="Pfam" id="PF17681"/>
    </source>
</evidence>
<dbReference type="GO" id="GO:0043015">
    <property type="term" value="F:gamma-tubulin binding"/>
    <property type="evidence" value="ECO:0007669"/>
    <property type="project" value="EnsemblFungi"/>
</dbReference>
<protein>
    <recommendedName>
        <fullName evidence="5">Spindle pole body component</fullName>
    </recommendedName>
</protein>
<dbReference type="Proteomes" id="UP000054304">
    <property type="component" value="Unassembled WGS sequence"/>
</dbReference>
<keyword evidence="4 5" id="KW-0206">Cytoskeleton</keyword>
<dbReference type="GO" id="GO:0005822">
    <property type="term" value="C:inner plaque of spindle pole body"/>
    <property type="evidence" value="ECO:0007669"/>
    <property type="project" value="EnsemblFungi"/>
</dbReference>
<dbReference type="GO" id="GO:0007020">
    <property type="term" value="P:microtubule nucleation"/>
    <property type="evidence" value="ECO:0007669"/>
    <property type="project" value="EnsemblFungi"/>
</dbReference>
<dbReference type="GO" id="GO:0007052">
    <property type="term" value="P:mitotic spindle organization"/>
    <property type="evidence" value="ECO:0007669"/>
    <property type="project" value="EnsemblFungi"/>
</dbReference>
<evidence type="ECO:0000256" key="1">
    <source>
        <dbReference type="ARBA" id="ARBA00010337"/>
    </source>
</evidence>
<evidence type="ECO:0000313" key="9">
    <source>
        <dbReference type="Proteomes" id="UP000054304"/>
    </source>
</evidence>
<evidence type="ECO:0000256" key="2">
    <source>
        <dbReference type="ARBA" id="ARBA00022490"/>
    </source>
</evidence>
<evidence type="ECO:0000256" key="4">
    <source>
        <dbReference type="ARBA" id="ARBA00023212"/>
    </source>
</evidence>
<dbReference type="InterPro" id="IPR042241">
    <property type="entry name" value="GCP_C_sf"/>
</dbReference>
<evidence type="ECO:0000256" key="3">
    <source>
        <dbReference type="ARBA" id="ARBA00022701"/>
    </source>
</evidence>
<feature type="domain" description="Gamma tubulin complex component protein N-terminal" evidence="7">
    <location>
        <begin position="191"/>
        <end position="465"/>
    </location>
</feature>
<dbReference type="InterPro" id="IPR007259">
    <property type="entry name" value="GCP"/>
</dbReference>